<comment type="caution">
    <text evidence="1">The sequence shown here is derived from an EMBL/GenBank/DDBJ whole genome shotgun (WGS) entry which is preliminary data.</text>
</comment>
<protein>
    <submittedName>
        <fullName evidence="1">Uncharacterized protein</fullName>
    </submittedName>
</protein>
<dbReference type="EMBL" id="JAVLET010000005">
    <property type="protein sequence ID" value="KAL0469648.1"/>
    <property type="molecule type" value="Genomic_DNA"/>
</dbReference>
<name>A0ABR3DBK4_NEUIN</name>
<proteinExistence type="predicted"/>
<accession>A0ABR3DBK4</accession>
<sequence length="175" mass="19460">MVRTRESCNSIHASVTPYPFLREPVRVLQRAETELHHSTRKWQGDHSSFNSMFSSAPHCAMLLRAMIPCVDGVNICNWLKAVVMGKQNQSHNIDALEDQANEAGPGNVSSSVQSMCETQDSRINAGYLDVFRRHVFGRLEDVVFSASKALRGNVVVKLNTKVAFGLRHCITDFGA</sequence>
<dbReference type="Proteomes" id="UP001451303">
    <property type="component" value="Unassembled WGS sequence"/>
</dbReference>
<reference evidence="1 2" key="1">
    <citation type="submission" date="2023-09" db="EMBL/GenBank/DDBJ databases">
        <title>Multi-omics analysis of a traditional fermented food reveals byproduct-associated fungal strains for waste-to-food upcycling.</title>
        <authorList>
            <consortium name="Lawrence Berkeley National Laboratory"/>
            <person name="Rekdal V.M."/>
            <person name="Villalobos-Escobedo J.M."/>
            <person name="Rodriguez-Valeron N."/>
            <person name="Garcia M.O."/>
            <person name="Vasquez D.P."/>
            <person name="Damayanti I."/>
            <person name="Sorensen P.M."/>
            <person name="Baidoo E.E."/>
            <person name="De Carvalho A.C."/>
            <person name="Riley R."/>
            <person name="Lipzen A."/>
            <person name="He G."/>
            <person name="Yan M."/>
            <person name="Haridas S."/>
            <person name="Daum C."/>
            <person name="Yoshinaga Y."/>
            <person name="Ng V."/>
            <person name="Grigoriev I.V."/>
            <person name="Munk R."/>
            <person name="Nuraida L."/>
            <person name="Wijaya C.H."/>
            <person name="Morales P.-C."/>
            <person name="Keasling J.D."/>
        </authorList>
    </citation>
    <scope>NUCLEOTIDE SEQUENCE [LARGE SCALE GENOMIC DNA]</scope>
    <source>
        <strain evidence="1 2">FGSC 2613</strain>
    </source>
</reference>
<keyword evidence="2" id="KW-1185">Reference proteome</keyword>
<evidence type="ECO:0000313" key="1">
    <source>
        <dbReference type="EMBL" id="KAL0469648.1"/>
    </source>
</evidence>
<organism evidence="1 2">
    <name type="scientific">Neurospora intermedia</name>
    <dbReference type="NCBI Taxonomy" id="5142"/>
    <lineage>
        <taxon>Eukaryota</taxon>
        <taxon>Fungi</taxon>
        <taxon>Dikarya</taxon>
        <taxon>Ascomycota</taxon>
        <taxon>Pezizomycotina</taxon>
        <taxon>Sordariomycetes</taxon>
        <taxon>Sordariomycetidae</taxon>
        <taxon>Sordariales</taxon>
        <taxon>Sordariaceae</taxon>
        <taxon>Neurospora</taxon>
    </lineage>
</organism>
<evidence type="ECO:0000313" key="2">
    <source>
        <dbReference type="Proteomes" id="UP001451303"/>
    </source>
</evidence>
<gene>
    <name evidence="1" type="ORF">QR685DRAFT_572615</name>
</gene>